<organism evidence="2 3">
    <name type="scientific">Acidocella aminolytica 101 = DSM 11237</name>
    <dbReference type="NCBI Taxonomy" id="1120923"/>
    <lineage>
        <taxon>Bacteria</taxon>
        <taxon>Pseudomonadati</taxon>
        <taxon>Pseudomonadota</taxon>
        <taxon>Alphaproteobacteria</taxon>
        <taxon>Acetobacterales</taxon>
        <taxon>Acidocellaceae</taxon>
        <taxon>Acidocella</taxon>
    </lineage>
</organism>
<name>A0A0D6PG87_9PROT</name>
<dbReference type="STRING" id="1120923.SAMN02746095_00925"/>
<dbReference type="AlphaFoldDB" id="A0A0D6PG87"/>
<feature type="chain" id="PRO_5010284941" description="Phenol degradation protein meta" evidence="1">
    <location>
        <begin position="28"/>
        <end position="313"/>
    </location>
</feature>
<sequence>MRYNKKASILFGMAALYSCMNSVSAKAEELWDPYLRGVFEGLPAGALPPPGLYGELDNYYTSYSSFANNGNKIPGTNLNALVEVPILLWVPGIKILGGSYAAGIGQPFDYNSYQPLQRDFGGGGGNFGIYNTILMPGALSWSLPRHLFIRAGLTILLDDATNTMSDLVQGKLTNGGAPSGNGYTTIQPDFGVSWLYDGWNISIGTHYAIPVTSDTAPGYSYRSAPEFSADYTVMKEIGRWGAGLGGEQEIQIGNDTLNGQTKPGTRSINYGIGPIASYEFQNGLKLTALWNHNFAVRNDVAGDFFDLRLTTRF</sequence>
<comment type="caution">
    <text evidence="2">The sequence shown here is derived from an EMBL/GenBank/DDBJ whole genome shotgun (WGS) entry which is preliminary data.</text>
</comment>
<reference evidence="2 3" key="1">
    <citation type="submission" date="2012-11" db="EMBL/GenBank/DDBJ databases">
        <title>Whole genome sequence of Acidocella aminolytica 101 = DSM 11237.</title>
        <authorList>
            <person name="Azuma Y."/>
            <person name="Higashiura N."/>
            <person name="Hirakawa H."/>
            <person name="Matsushita K."/>
        </authorList>
    </citation>
    <scope>NUCLEOTIDE SEQUENCE [LARGE SCALE GENOMIC DNA]</scope>
    <source>
        <strain evidence="3">101 / DSM 11237</strain>
    </source>
</reference>
<proteinExistence type="predicted"/>
<dbReference type="RefSeq" id="WP_048878297.1">
    <property type="nucleotide sequence ID" value="NZ_BANC01000034.1"/>
</dbReference>
<evidence type="ECO:0008006" key="4">
    <source>
        <dbReference type="Google" id="ProtNLM"/>
    </source>
</evidence>
<evidence type="ECO:0000313" key="2">
    <source>
        <dbReference type="EMBL" id="GAN79859.1"/>
    </source>
</evidence>
<feature type="signal peptide" evidence="1">
    <location>
        <begin position="1"/>
        <end position="27"/>
    </location>
</feature>
<dbReference type="Pfam" id="PF13557">
    <property type="entry name" value="Phenol_MetA_deg"/>
    <property type="match status" value="1"/>
</dbReference>
<dbReference type="PROSITE" id="PS51257">
    <property type="entry name" value="PROKAR_LIPOPROTEIN"/>
    <property type="match status" value="1"/>
</dbReference>
<dbReference type="EMBL" id="BANC01000034">
    <property type="protein sequence ID" value="GAN79859.1"/>
    <property type="molecule type" value="Genomic_DNA"/>
</dbReference>
<keyword evidence="1" id="KW-0732">Signal</keyword>
<accession>A0A0D6PG87</accession>
<gene>
    <name evidence="2" type="ORF">Aam_034_003</name>
</gene>
<keyword evidence="3" id="KW-1185">Reference proteome</keyword>
<evidence type="ECO:0000313" key="3">
    <source>
        <dbReference type="Proteomes" id="UP000032668"/>
    </source>
</evidence>
<protein>
    <recommendedName>
        <fullName evidence="4">Phenol degradation protein meta</fullName>
    </recommendedName>
</protein>
<dbReference type="OrthoDB" id="109533at2"/>
<dbReference type="Proteomes" id="UP000032668">
    <property type="component" value="Unassembled WGS sequence"/>
</dbReference>
<dbReference type="InterPro" id="IPR025737">
    <property type="entry name" value="FApF"/>
</dbReference>
<evidence type="ECO:0000256" key="1">
    <source>
        <dbReference type="SAM" id="SignalP"/>
    </source>
</evidence>